<keyword evidence="4" id="KW-0206">Cytoskeleton</keyword>
<dbReference type="GO" id="GO:0008574">
    <property type="term" value="F:plus-end-directed microtubule motor activity"/>
    <property type="evidence" value="ECO:0007669"/>
    <property type="project" value="TreeGrafter"/>
</dbReference>
<feature type="compositionally biased region" description="Basic and acidic residues" evidence="5">
    <location>
        <begin position="719"/>
        <end position="742"/>
    </location>
</feature>
<feature type="compositionally biased region" description="Polar residues" evidence="5">
    <location>
        <begin position="1055"/>
        <end position="1077"/>
    </location>
</feature>
<evidence type="ECO:0000256" key="4">
    <source>
        <dbReference type="ARBA" id="ARBA00023212"/>
    </source>
</evidence>
<evidence type="ECO:0008006" key="9">
    <source>
        <dbReference type="Google" id="ProtNLM"/>
    </source>
</evidence>
<keyword evidence="2" id="KW-0963">Cytoplasm</keyword>
<evidence type="ECO:0000256" key="5">
    <source>
        <dbReference type="SAM" id="MobiDB-lite"/>
    </source>
</evidence>
<evidence type="ECO:0000256" key="3">
    <source>
        <dbReference type="ARBA" id="ARBA00023175"/>
    </source>
</evidence>
<feature type="transmembrane region" description="Helical" evidence="6">
    <location>
        <begin position="162"/>
        <end position="180"/>
    </location>
</feature>
<feature type="compositionally biased region" description="Basic and acidic residues" evidence="5">
    <location>
        <begin position="1028"/>
        <end position="1053"/>
    </location>
</feature>
<feature type="compositionally biased region" description="Basic and acidic residues" evidence="5">
    <location>
        <begin position="640"/>
        <end position="659"/>
    </location>
</feature>
<sequence length="1292" mass="143872">MPDSNTPMTVMSQAPTPEITDGLKAILKRIRRLQWTRGLLAILTISLSGLLAIMAADWFLAPLAESTRWAMFAIWLLGCAIGIWRFLWEPLRRRITLVQIARWLEVHHPDIQERISTSLELADRSSHGMSPALLDEIAREARVDIARIQPRQEIHTGPVKRWLAPTLLVIGLFALLFAIWPNQTGRLFVRAIAPFANVGNAAAIHIEISPGNLEVLEGEPIEIQIHYTGDPGETLVLETHNQSPGSTTTTETLPYSGTEAGKHLAVYRLSQAKEDFAYRVRVGKAESEEFHVKVWPKPQLRSSQVSYRYPAYTGWNNKQQELNNRGIAAIAGTQIEITAKTNTPVIRGDLQIKGSNPVPLDIHPGADQSSLSCRFPITKKRSGQGTILLKHRLGQEFEAARFPINVLPDKAPSIEILSPDKQELTVRPDEHLPITYQIREDIGLQSVELVSFTDPKHPHSTSWPMPTQVSPTKKQLWRGEHTLPIATLLELHPKAREINILIQAKDNRPPEFDGPGVGKSAILTLKISRSATSLARQELDQQQSSVRETARKAREAIRQAKEKMDANRDTVRKEEIPKHNRQQLAKAREQLHLAEKSLHQLAKEMENTVHAPKAEHAKKAADKSREAREKLETAPLQNTPDERKKELDQARDAAEDAMKQLDQLQQNVDRDRQRVEDIARLRELAQKESELARQAEQRAQKQQAEQAKQTADASSPEPNKQDAKQDTKRTNKQNREQAKADEQWQQQQRQVQEELRRAINERPDAQAEASRQQAEQSRELAEQSRKLASQQKQLQSLSQQAEKQQQSADRAKQAEKTKPQSAASKQAQKQASKQKEAFKQQVEKALQQAQQDVIDQAEKQLEHARQEAKPEADTLPDAIAKAKDALMSQKAEAKDKANPEKDGNPSTETAGKPSPEQKQSATEQSKQAAKAFNEIANQQSHEESKPSNNTTDPAANKPEEQADTNANKPSSAEHDAGLESLAERQESIAKAAEQLAQNKPKEALAELQGMQAKATEQLADDIQALPEVQHHSGERQQAEHQSRQAREHAREAARTSQEGQLPASTQRNEQASRSLEQTAKALDAEAKRLDQQAKQAESIAQREAAETSKAEMAIESGQQPGRQTRPMKQANVDAKQLAKAFEQAAEASQAAKAGQNQKAAEASRQAADALQELAAQAMENMQAGRQQPASNPATKPQTASLSEPSKHEEGPENKPSGQGTGEQNKKQNQQPSPGVPPELAKLGVSIKDWEKLQHMLKSDIKGTDAAHIPEDYRQLVQQYFQQIASEGKEDQP</sequence>
<feature type="compositionally biased region" description="Polar residues" evidence="5">
    <location>
        <begin position="916"/>
        <end position="927"/>
    </location>
</feature>
<accession>A0A851GIM8</accession>
<protein>
    <recommendedName>
        <fullName evidence="9">DUF4175 domain-containing protein</fullName>
    </recommendedName>
</protein>
<name>A0A851GIM8_9BACT</name>
<feature type="compositionally biased region" description="Basic and acidic residues" evidence="5">
    <location>
        <begin position="856"/>
        <end position="872"/>
    </location>
</feature>
<gene>
    <name evidence="7" type="ORF">HW115_08925</name>
</gene>
<dbReference type="GO" id="GO:0005876">
    <property type="term" value="C:spindle microtubule"/>
    <property type="evidence" value="ECO:0007669"/>
    <property type="project" value="TreeGrafter"/>
</dbReference>
<keyword evidence="6" id="KW-0472">Membrane</keyword>
<keyword evidence="8" id="KW-1185">Reference proteome</keyword>
<evidence type="ECO:0000313" key="7">
    <source>
        <dbReference type="EMBL" id="NWK55731.1"/>
    </source>
</evidence>
<feature type="compositionally biased region" description="Basic and acidic residues" evidence="5">
    <location>
        <begin position="833"/>
        <end position="842"/>
    </location>
</feature>
<feature type="compositionally biased region" description="Basic and acidic residues" evidence="5">
    <location>
        <begin position="558"/>
        <end position="578"/>
    </location>
</feature>
<feature type="region of interest" description="Disordered" evidence="5">
    <location>
        <begin position="607"/>
        <end position="673"/>
    </location>
</feature>
<organism evidence="7 8">
    <name type="scientific">Oceaniferula marina</name>
    <dbReference type="NCBI Taxonomy" id="2748318"/>
    <lineage>
        <taxon>Bacteria</taxon>
        <taxon>Pseudomonadati</taxon>
        <taxon>Verrucomicrobiota</taxon>
        <taxon>Verrucomicrobiia</taxon>
        <taxon>Verrucomicrobiales</taxon>
        <taxon>Verrucomicrobiaceae</taxon>
        <taxon>Oceaniferula</taxon>
    </lineage>
</organism>
<evidence type="ECO:0000256" key="6">
    <source>
        <dbReference type="SAM" id="Phobius"/>
    </source>
</evidence>
<feature type="compositionally biased region" description="Basic and acidic residues" evidence="5">
    <location>
        <begin position="891"/>
        <end position="903"/>
    </location>
</feature>
<feature type="region of interest" description="Disordered" evidence="5">
    <location>
        <begin position="688"/>
        <end position="1242"/>
    </location>
</feature>
<dbReference type="InterPro" id="IPR047149">
    <property type="entry name" value="KIF11-like"/>
</dbReference>
<dbReference type="Proteomes" id="UP000557872">
    <property type="component" value="Unassembled WGS sequence"/>
</dbReference>
<feature type="compositionally biased region" description="Low complexity" evidence="5">
    <location>
        <begin position="700"/>
        <end position="709"/>
    </location>
</feature>
<feature type="compositionally biased region" description="Basic and acidic residues" evidence="5">
    <location>
        <begin position="1082"/>
        <end position="1091"/>
    </location>
</feature>
<feature type="compositionally biased region" description="Basic and acidic residues" evidence="5">
    <location>
        <begin position="776"/>
        <end position="785"/>
    </location>
</feature>
<dbReference type="EMBL" id="JACBAZ010000003">
    <property type="protein sequence ID" value="NWK55731.1"/>
    <property type="molecule type" value="Genomic_DNA"/>
</dbReference>
<feature type="compositionally biased region" description="Low complexity" evidence="5">
    <location>
        <begin position="766"/>
        <end position="775"/>
    </location>
</feature>
<feature type="compositionally biased region" description="Low complexity" evidence="5">
    <location>
        <begin position="819"/>
        <end position="831"/>
    </location>
</feature>
<feature type="region of interest" description="Disordered" evidence="5">
    <location>
        <begin position="558"/>
        <end position="584"/>
    </location>
</feature>
<dbReference type="GO" id="GO:0072686">
    <property type="term" value="C:mitotic spindle"/>
    <property type="evidence" value="ECO:0007669"/>
    <property type="project" value="TreeGrafter"/>
</dbReference>
<keyword evidence="3" id="KW-0505">Motor protein</keyword>
<dbReference type="PANTHER" id="PTHR47970">
    <property type="entry name" value="KINESIN-LIKE PROTEIN KIF11"/>
    <property type="match status" value="1"/>
</dbReference>
<evidence type="ECO:0000313" key="8">
    <source>
        <dbReference type="Proteomes" id="UP000557872"/>
    </source>
</evidence>
<keyword evidence="6" id="KW-0812">Transmembrane</keyword>
<feature type="compositionally biased region" description="Low complexity" evidence="5">
    <location>
        <begin position="786"/>
        <end position="808"/>
    </location>
</feature>
<feature type="transmembrane region" description="Helical" evidence="6">
    <location>
        <begin position="67"/>
        <end position="87"/>
    </location>
</feature>
<reference evidence="7 8" key="1">
    <citation type="submission" date="2020-07" db="EMBL/GenBank/DDBJ databases">
        <title>Roseicoccus Jingziensis gen. nov., sp. nov., isolated from coastal seawater.</title>
        <authorList>
            <person name="Feng X."/>
        </authorList>
    </citation>
    <scope>NUCLEOTIDE SEQUENCE [LARGE SCALE GENOMIC DNA]</scope>
    <source>
        <strain evidence="7 8">N1E253</strain>
    </source>
</reference>
<comment type="subcellular location">
    <subcellularLocation>
        <location evidence="1">Cytoplasm</location>
        <location evidence="1">Cytoskeleton</location>
    </subcellularLocation>
</comment>
<dbReference type="PANTHER" id="PTHR47970:SF12">
    <property type="entry name" value="KINESIN FAMILY MEMBER 11"/>
    <property type="match status" value="1"/>
</dbReference>
<feature type="compositionally biased region" description="Basic and acidic residues" evidence="5">
    <location>
        <begin position="751"/>
        <end position="765"/>
    </location>
</feature>
<evidence type="ECO:0000256" key="1">
    <source>
        <dbReference type="ARBA" id="ARBA00004245"/>
    </source>
</evidence>
<feature type="compositionally biased region" description="Basic and acidic residues" evidence="5">
    <location>
        <begin position="809"/>
        <end position="818"/>
    </location>
</feature>
<comment type="caution">
    <text evidence="7">The sequence shown here is derived from an EMBL/GenBank/DDBJ whole genome shotgun (WGS) entry which is preliminary data.</text>
</comment>
<feature type="compositionally biased region" description="Basic and acidic residues" evidence="5">
    <location>
        <begin position="607"/>
        <end position="632"/>
    </location>
</feature>
<dbReference type="RefSeq" id="WP_178932275.1">
    <property type="nucleotide sequence ID" value="NZ_JACBAZ010000003.1"/>
</dbReference>
<feature type="compositionally biased region" description="Basic and acidic residues" evidence="5">
    <location>
        <begin position="971"/>
        <end position="987"/>
    </location>
</feature>
<evidence type="ECO:0000256" key="2">
    <source>
        <dbReference type="ARBA" id="ARBA00022490"/>
    </source>
</evidence>
<feature type="transmembrane region" description="Helical" evidence="6">
    <location>
        <begin position="38"/>
        <end position="61"/>
    </location>
</feature>
<proteinExistence type="predicted"/>
<feature type="compositionally biased region" description="Polar residues" evidence="5">
    <location>
        <begin position="1183"/>
        <end position="1203"/>
    </location>
</feature>
<dbReference type="GO" id="GO:0051231">
    <property type="term" value="P:spindle elongation"/>
    <property type="evidence" value="ECO:0007669"/>
    <property type="project" value="TreeGrafter"/>
</dbReference>
<feature type="compositionally biased region" description="Low complexity" evidence="5">
    <location>
        <begin position="1134"/>
        <end position="1177"/>
    </location>
</feature>
<keyword evidence="6" id="KW-1133">Transmembrane helix</keyword>
<feature type="compositionally biased region" description="Basic and acidic residues" evidence="5">
    <location>
        <begin position="688"/>
        <end position="699"/>
    </location>
</feature>